<protein>
    <submittedName>
        <fullName evidence="1">Uncharacterized protein</fullName>
    </submittedName>
</protein>
<comment type="caution">
    <text evidence="1">The sequence shown here is derived from an EMBL/GenBank/DDBJ whole genome shotgun (WGS) entry which is preliminary data.</text>
</comment>
<dbReference type="AlphaFoldDB" id="A0ABD3TIH9"/>
<evidence type="ECO:0000313" key="1">
    <source>
        <dbReference type="EMBL" id="KAL3836143.1"/>
    </source>
</evidence>
<keyword evidence="2" id="KW-1185">Reference proteome</keyword>
<name>A0ABD3TIH9_SINWO</name>
<accession>A0ABD3TIH9</accession>
<dbReference type="EMBL" id="JBJQND010000018">
    <property type="protein sequence ID" value="KAL3836143.1"/>
    <property type="molecule type" value="Genomic_DNA"/>
</dbReference>
<evidence type="ECO:0000313" key="2">
    <source>
        <dbReference type="Proteomes" id="UP001634394"/>
    </source>
</evidence>
<sequence>MTLKNSMAKVMKKNMKVIHIMYLIRNITWVKEENDAVLKHLSKFILLKRIPGKMDIDNSIAKERALCRRIWKNVKDSCRNKILSTHRK</sequence>
<proteinExistence type="predicted"/>
<dbReference type="Proteomes" id="UP001634394">
    <property type="component" value="Unassembled WGS sequence"/>
</dbReference>
<gene>
    <name evidence="1" type="ORF">ACJMK2_021592</name>
</gene>
<organism evidence="1 2">
    <name type="scientific">Sinanodonta woodiana</name>
    <name type="common">Chinese pond mussel</name>
    <name type="synonym">Anodonta woodiana</name>
    <dbReference type="NCBI Taxonomy" id="1069815"/>
    <lineage>
        <taxon>Eukaryota</taxon>
        <taxon>Metazoa</taxon>
        <taxon>Spiralia</taxon>
        <taxon>Lophotrochozoa</taxon>
        <taxon>Mollusca</taxon>
        <taxon>Bivalvia</taxon>
        <taxon>Autobranchia</taxon>
        <taxon>Heteroconchia</taxon>
        <taxon>Palaeoheterodonta</taxon>
        <taxon>Unionida</taxon>
        <taxon>Unionoidea</taxon>
        <taxon>Unionidae</taxon>
        <taxon>Unioninae</taxon>
        <taxon>Sinanodonta</taxon>
    </lineage>
</organism>
<reference evidence="1 2" key="1">
    <citation type="submission" date="2024-11" db="EMBL/GenBank/DDBJ databases">
        <title>Chromosome-level genome assembly of the freshwater bivalve Anodonta woodiana.</title>
        <authorList>
            <person name="Chen X."/>
        </authorList>
    </citation>
    <scope>NUCLEOTIDE SEQUENCE [LARGE SCALE GENOMIC DNA]</scope>
    <source>
        <strain evidence="1">MN2024</strain>
        <tissue evidence="1">Gills</tissue>
    </source>
</reference>